<dbReference type="SUPFAM" id="SSF159501">
    <property type="entry name" value="EreA/ChaN-like"/>
    <property type="match status" value="1"/>
</dbReference>
<dbReference type="AlphaFoldDB" id="A0AAV5N9A2"/>
<evidence type="ECO:0000313" key="2">
    <source>
        <dbReference type="Proteomes" id="UP001156614"/>
    </source>
</evidence>
<dbReference type="InterPro" id="IPR014622">
    <property type="entry name" value="UCP036794_erythomycin"/>
</dbReference>
<dbReference type="GO" id="GO:0046677">
    <property type="term" value="P:response to antibiotic"/>
    <property type="evidence" value="ECO:0007669"/>
    <property type="project" value="InterPro"/>
</dbReference>
<protein>
    <recommendedName>
        <fullName evidence="3">Erythromycin esterase</fullName>
    </recommendedName>
</protein>
<reference evidence="2" key="1">
    <citation type="journal article" date="2019" name="Int. J. Syst. Evol. Microbiol.">
        <title>The Global Catalogue of Microorganisms (GCM) 10K type strain sequencing project: providing services to taxonomists for standard genome sequencing and annotation.</title>
        <authorList>
            <consortium name="The Broad Institute Genomics Platform"/>
            <consortium name="The Broad Institute Genome Sequencing Center for Infectious Disease"/>
            <person name="Wu L."/>
            <person name="Ma J."/>
        </authorList>
    </citation>
    <scope>NUCLEOTIDE SEQUENCE [LARGE SCALE GENOMIC DNA]</scope>
    <source>
        <strain evidence="2">NBRC 3267</strain>
    </source>
</reference>
<accession>A0AAV5N9A2</accession>
<sequence length="408" mass="46418">MLLDCSLLDELPPIENSSFATHFDRFSDAKLLLLGDASHGTGDFYTARAAITKRFISEYGHKILAIEADPCDVMVLDRFVRLALGEVDWDKAFPHANNWVWKNEEFRALISWISEWNRHLPLKERVAIFGLDCLKTASSMNELVGYLEGSNSPLVEQARHLRSGMLNFKDDPAAYASLASDPFRIEAAQLISELLSSFRHTEPKAPGPERELWFNALLCGVSVVNSERFERSEAKDFVTKWNVRDTHMFLVVHEILEKFGSDARIIIWAHNNHVGHAAFSEIGYRRHQTSLGELLKNQFGDEACLIGFGTGQGSIFASRGRGHAPEAMRIGIPIPESWENLCHNVSFPRFLMDTTQRRARPSELRPGRTFGTFYHPERERDECYLEADLFRQFDAWVWIDATSALNSV</sequence>
<dbReference type="Gene3D" id="3.40.1660.10">
    <property type="entry name" value="EreA-like (biosynthetic domain)"/>
    <property type="match status" value="1"/>
</dbReference>
<dbReference type="PANTHER" id="PTHR31299">
    <property type="entry name" value="ESTERASE, PUTATIVE (AFU_ORTHOLOGUE AFUA_1G05850)-RELATED"/>
    <property type="match status" value="1"/>
</dbReference>
<dbReference type="RefSeq" id="WP_099212076.1">
    <property type="nucleotide sequence ID" value="NZ_BEWM01000003.1"/>
</dbReference>
<keyword evidence="2" id="KW-1185">Reference proteome</keyword>
<dbReference type="Gene3D" id="3.30.1870.10">
    <property type="entry name" value="EreA-like, domain 2"/>
    <property type="match status" value="1"/>
</dbReference>
<evidence type="ECO:0000313" key="1">
    <source>
        <dbReference type="EMBL" id="GLQ61180.1"/>
    </source>
</evidence>
<dbReference type="InterPro" id="IPR007815">
    <property type="entry name" value="Emycin_Estase"/>
</dbReference>
<dbReference type="InterPro" id="IPR052036">
    <property type="entry name" value="Hydrolase/PRTase-associated"/>
</dbReference>
<proteinExistence type="predicted"/>
<organism evidence="1 2">
    <name type="scientific">Gluconobacter cerinus</name>
    <dbReference type="NCBI Taxonomy" id="38307"/>
    <lineage>
        <taxon>Bacteria</taxon>
        <taxon>Pseudomonadati</taxon>
        <taxon>Pseudomonadota</taxon>
        <taxon>Alphaproteobacteria</taxon>
        <taxon>Acetobacterales</taxon>
        <taxon>Acetobacteraceae</taxon>
        <taxon>Gluconobacter</taxon>
    </lineage>
</organism>
<name>A0AAV5N9A2_9PROT</name>
<dbReference type="EMBL" id="BSNU01000001">
    <property type="protein sequence ID" value="GLQ61180.1"/>
    <property type="molecule type" value="Genomic_DNA"/>
</dbReference>
<dbReference type="PANTHER" id="PTHR31299:SF0">
    <property type="entry name" value="ESTERASE, PUTATIVE (AFU_ORTHOLOGUE AFUA_1G05850)-RELATED"/>
    <property type="match status" value="1"/>
</dbReference>
<dbReference type="PIRSF" id="PIRSF036794">
    <property type="entry name" value="UCP_erythr_ester"/>
    <property type="match status" value="1"/>
</dbReference>
<dbReference type="Proteomes" id="UP001156614">
    <property type="component" value="Unassembled WGS sequence"/>
</dbReference>
<evidence type="ECO:0008006" key="3">
    <source>
        <dbReference type="Google" id="ProtNLM"/>
    </source>
</evidence>
<dbReference type="CDD" id="cd14728">
    <property type="entry name" value="Ere-like"/>
    <property type="match status" value="1"/>
</dbReference>
<gene>
    <name evidence="1" type="ORF">GCM10007867_00250</name>
</gene>
<dbReference type="Pfam" id="PF05139">
    <property type="entry name" value="Erythro_esteras"/>
    <property type="match status" value="1"/>
</dbReference>
<comment type="caution">
    <text evidence="1">The sequence shown here is derived from an EMBL/GenBank/DDBJ whole genome shotgun (WGS) entry which is preliminary data.</text>
</comment>